<dbReference type="Proteomes" id="UP000053989">
    <property type="component" value="Unassembled WGS sequence"/>
</dbReference>
<dbReference type="PROSITE" id="PS50294">
    <property type="entry name" value="WD_REPEATS_REGION"/>
    <property type="match status" value="1"/>
</dbReference>
<dbReference type="GO" id="GO:0003729">
    <property type="term" value="F:mRNA binding"/>
    <property type="evidence" value="ECO:0007669"/>
    <property type="project" value="TreeGrafter"/>
</dbReference>
<evidence type="ECO:0000256" key="1">
    <source>
        <dbReference type="PROSITE-ProRule" id="PRU00221"/>
    </source>
</evidence>
<proteinExistence type="predicted"/>
<organism evidence="3 4">
    <name type="scientific">Scleroderma citrinum Foug A</name>
    <dbReference type="NCBI Taxonomy" id="1036808"/>
    <lineage>
        <taxon>Eukaryota</taxon>
        <taxon>Fungi</taxon>
        <taxon>Dikarya</taxon>
        <taxon>Basidiomycota</taxon>
        <taxon>Agaricomycotina</taxon>
        <taxon>Agaricomycetes</taxon>
        <taxon>Agaricomycetidae</taxon>
        <taxon>Boletales</taxon>
        <taxon>Sclerodermatineae</taxon>
        <taxon>Sclerodermataceae</taxon>
        <taxon>Scleroderma</taxon>
    </lineage>
</organism>
<dbReference type="GO" id="GO:0000398">
    <property type="term" value="P:mRNA splicing, via spliceosome"/>
    <property type="evidence" value="ECO:0007669"/>
    <property type="project" value="InterPro"/>
</dbReference>
<dbReference type="InterPro" id="IPR032847">
    <property type="entry name" value="PRPF17"/>
</dbReference>
<evidence type="ECO:0000256" key="2">
    <source>
        <dbReference type="SAM" id="MobiDB-lite"/>
    </source>
</evidence>
<dbReference type="GO" id="GO:0071013">
    <property type="term" value="C:catalytic step 2 spliceosome"/>
    <property type="evidence" value="ECO:0007669"/>
    <property type="project" value="InterPro"/>
</dbReference>
<dbReference type="Pfam" id="PF00400">
    <property type="entry name" value="WD40"/>
    <property type="match status" value="2"/>
</dbReference>
<feature type="repeat" description="WD" evidence="1">
    <location>
        <begin position="360"/>
        <end position="394"/>
    </location>
</feature>
<evidence type="ECO:0000313" key="3">
    <source>
        <dbReference type="EMBL" id="KIM52843.1"/>
    </source>
</evidence>
<name>A0A0C2YT21_9AGAM</name>
<dbReference type="PANTHER" id="PTHR43979">
    <property type="entry name" value="PRE-MRNA-PROCESSING FACTOR 17"/>
    <property type="match status" value="1"/>
</dbReference>
<keyword evidence="4" id="KW-1185">Reference proteome</keyword>
<sequence>MTEGTFPYWSTSNWPLHPFYNILIERSWTHALTTFAALVHLQRLEARFPAGPLTGPPFTPSTSLPLSDLVVFFSSDEDGDTIQTDTFGISNLPVTKKVRTDVSGQKIVADATPHVLAEDPLHQTSLVTRPTDTQMNVNIPYADMVRPLQGPENPFGDQNCFLNQNALAGHIEEQAMSNHAFKAQHLTHTILGYSANPSVDPNASTLVGSLDKARENRFTTINALRASRTQKKELKRKRKNKGDLDVIDGEDAYVGPWATWDGEHQAGFLDGVEELPEGQVQEEEEEEPEPSVPCKKAKPKRGAVGQEMSVFHGKSMTDYQGHTYMHPPLVEAPHLANEAGSEETFIPKYDINSGEITQEYDQHLGPVNTITFVDENRRFVTTSDNKMIRAWDFDIPMVIKYIAELHMHLMPAVTLHPSNRYFVAQLLDNQILMYNFWQHRKKQFAGHSVAGYACQIGFSPDGKWISSGDSTGDVVFWDWKTGRMKVQLKAHSKVVIAHEWLPHETSKVVTAAFEGVFRAFGKGATPVNGNTRSRLMEMVCLLGIPTYAHLAENDYAECCVGLMAELDDATRLLHGVHLPIIVPCCEPTISSLMSGHAHSALADLDSDSEDPPESHPSTSTRTTGHATNDLEDVLRTTQLQLDAEKTCNHELEGKNAVLEVNKSRKSKKKNVLEELVAYEVEIKMLTKKYGVMVEMYFPTTEAISQPTPIPMPAFNTADRCASK</sequence>
<feature type="region of interest" description="Disordered" evidence="2">
    <location>
        <begin position="277"/>
        <end position="303"/>
    </location>
</feature>
<dbReference type="InParanoid" id="A0A0C2YT21"/>
<dbReference type="AlphaFoldDB" id="A0A0C2YT21"/>
<keyword evidence="1" id="KW-0853">WD repeat</keyword>
<dbReference type="PROSITE" id="PS50082">
    <property type="entry name" value="WD_REPEATS_2"/>
    <property type="match status" value="1"/>
</dbReference>
<evidence type="ECO:0000313" key="4">
    <source>
        <dbReference type="Proteomes" id="UP000053989"/>
    </source>
</evidence>
<dbReference type="STRING" id="1036808.A0A0C2YT21"/>
<dbReference type="PANTHER" id="PTHR43979:SF1">
    <property type="entry name" value="PRE-MRNA-PROCESSING FACTOR 17"/>
    <property type="match status" value="1"/>
</dbReference>
<dbReference type="InterPro" id="IPR036322">
    <property type="entry name" value="WD40_repeat_dom_sf"/>
</dbReference>
<dbReference type="SMART" id="SM00320">
    <property type="entry name" value="WD40"/>
    <property type="match status" value="4"/>
</dbReference>
<dbReference type="InterPro" id="IPR001680">
    <property type="entry name" value="WD40_rpt"/>
</dbReference>
<accession>A0A0C2YT21</accession>
<dbReference type="SUPFAM" id="SSF50978">
    <property type="entry name" value="WD40 repeat-like"/>
    <property type="match status" value="1"/>
</dbReference>
<dbReference type="InterPro" id="IPR015943">
    <property type="entry name" value="WD40/YVTN_repeat-like_dom_sf"/>
</dbReference>
<protein>
    <submittedName>
        <fullName evidence="3">Uncharacterized protein</fullName>
    </submittedName>
</protein>
<gene>
    <name evidence="3" type="ORF">SCLCIDRAFT_32310</name>
</gene>
<dbReference type="Gene3D" id="2.130.10.10">
    <property type="entry name" value="YVTN repeat-like/Quinoprotein amine dehydrogenase"/>
    <property type="match status" value="1"/>
</dbReference>
<reference evidence="3 4" key="1">
    <citation type="submission" date="2014-04" db="EMBL/GenBank/DDBJ databases">
        <authorList>
            <consortium name="DOE Joint Genome Institute"/>
            <person name="Kuo A."/>
            <person name="Kohler A."/>
            <person name="Nagy L.G."/>
            <person name="Floudas D."/>
            <person name="Copeland A."/>
            <person name="Barry K.W."/>
            <person name="Cichocki N."/>
            <person name="Veneault-Fourrey C."/>
            <person name="LaButti K."/>
            <person name="Lindquist E.A."/>
            <person name="Lipzen A."/>
            <person name="Lundell T."/>
            <person name="Morin E."/>
            <person name="Murat C."/>
            <person name="Sun H."/>
            <person name="Tunlid A."/>
            <person name="Henrissat B."/>
            <person name="Grigoriev I.V."/>
            <person name="Hibbett D.S."/>
            <person name="Martin F."/>
            <person name="Nordberg H.P."/>
            <person name="Cantor M.N."/>
            <person name="Hua S.X."/>
        </authorList>
    </citation>
    <scope>NUCLEOTIDE SEQUENCE [LARGE SCALE GENOMIC DNA]</scope>
    <source>
        <strain evidence="3 4">Foug A</strain>
    </source>
</reference>
<dbReference type="FunCoup" id="A0A0C2YT21">
    <property type="interactions" value="568"/>
</dbReference>
<feature type="region of interest" description="Disordered" evidence="2">
    <location>
        <begin position="602"/>
        <end position="629"/>
    </location>
</feature>
<dbReference type="OrthoDB" id="3231188at2759"/>
<feature type="compositionally biased region" description="Acidic residues" evidence="2">
    <location>
        <begin position="277"/>
        <end position="289"/>
    </location>
</feature>
<dbReference type="HOGENOM" id="CLU_382689_0_0_1"/>
<dbReference type="EMBL" id="KN822197">
    <property type="protein sequence ID" value="KIM52843.1"/>
    <property type="molecule type" value="Genomic_DNA"/>
</dbReference>
<reference evidence="4" key="2">
    <citation type="submission" date="2015-01" db="EMBL/GenBank/DDBJ databases">
        <title>Evolutionary Origins and Diversification of the Mycorrhizal Mutualists.</title>
        <authorList>
            <consortium name="DOE Joint Genome Institute"/>
            <consortium name="Mycorrhizal Genomics Consortium"/>
            <person name="Kohler A."/>
            <person name="Kuo A."/>
            <person name="Nagy L.G."/>
            <person name="Floudas D."/>
            <person name="Copeland A."/>
            <person name="Barry K.W."/>
            <person name="Cichocki N."/>
            <person name="Veneault-Fourrey C."/>
            <person name="LaButti K."/>
            <person name="Lindquist E.A."/>
            <person name="Lipzen A."/>
            <person name="Lundell T."/>
            <person name="Morin E."/>
            <person name="Murat C."/>
            <person name="Riley R."/>
            <person name="Ohm R."/>
            <person name="Sun H."/>
            <person name="Tunlid A."/>
            <person name="Henrissat B."/>
            <person name="Grigoriev I.V."/>
            <person name="Hibbett D.S."/>
            <person name="Martin F."/>
        </authorList>
    </citation>
    <scope>NUCLEOTIDE SEQUENCE [LARGE SCALE GENOMIC DNA]</scope>
    <source>
        <strain evidence="4">Foug A</strain>
    </source>
</reference>